<name>A0A3S0IKJ1_9FLAO</name>
<evidence type="ECO:0000259" key="2">
    <source>
        <dbReference type="Pfam" id="PF12158"/>
    </source>
</evidence>
<dbReference type="AlphaFoldDB" id="A0A3S0IKJ1"/>
<feature type="transmembrane region" description="Helical" evidence="1">
    <location>
        <begin position="147"/>
        <end position="165"/>
    </location>
</feature>
<feature type="domain" description="DUF3592" evidence="2">
    <location>
        <begin position="79"/>
        <end position="138"/>
    </location>
</feature>
<reference evidence="3 4" key="1">
    <citation type="submission" date="2018-11" db="EMBL/GenBank/DDBJ databases">
        <title>Arenibacter aquaticus sp.nov., a marine bacterium isolated from surface seawater in the South China Sea.</title>
        <authorList>
            <person name="Guo J."/>
            <person name="Sun J."/>
        </authorList>
    </citation>
    <scope>NUCLEOTIDE SEQUENCE [LARGE SCALE GENOMIC DNA]</scope>
    <source>
        <strain evidence="3 4">GUO666</strain>
    </source>
</reference>
<dbReference type="RefSeq" id="WP_126163949.1">
    <property type="nucleotide sequence ID" value="NZ_RQPJ01000021.1"/>
</dbReference>
<keyword evidence="1" id="KW-0472">Membrane</keyword>
<organism evidence="3 4">
    <name type="scientific">Arenibacter aquaticus</name>
    <dbReference type="NCBI Taxonomy" id="2489054"/>
    <lineage>
        <taxon>Bacteria</taxon>
        <taxon>Pseudomonadati</taxon>
        <taxon>Bacteroidota</taxon>
        <taxon>Flavobacteriia</taxon>
        <taxon>Flavobacteriales</taxon>
        <taxon>Flavobacteriaceae</taxon>
        <taxon>Arenibacter</taxon>
    </lineage>
</organism>
<dbReference type="PROSITE" id="PS51257">
    <property type="entry name" value="PROKAR_LIPOPROTEIN"/>
    <property type="match status" value="1"/>
</dbReference>
<dbReference type="EMBL" id="RQPJ01000021">
    <property type="protein sequence ID" value="RTE52263.1"/>
    <property type="molecule type" value="Genomic_DNA"/>
</dbReference>
<feature type="transmembrane region" description="Helical" evidence="1">
    <location>
        <begin position="7"/>
        <end position="32"/>
    </location>
</feature>
<proteinExistence type="predicted"/>
<evidence type="ECO:0000313" key="3">
    <source>
        <dbReference type="EMBL" id="RTE52263.1"/>
    </source>
</evidence>
<accession>A0A3S0IKJ1</accession>
<dbReference type="InterPro" id="IPR021994">
    <property type="entry name" value="DUF3592"/>
</dbReference>
<gene>
    <name evidence="3" type="ORF">EHW67_18955</name>
</gene>
<keyword evidence="1" id="KW-0812">Transmembrane</keyword>
<keyword evidence="4" id="KW-1185">Reference proteome</keyword>
<keyword evidence="1" id="KW-1133">Transmembrane helix</keyword>
<evidence type="ECO:0000256" key="1">
    <source>
        <dbReference type="SAM" id="Phobius"/>
    </source>
</evidence>
<dbReference type="Proteomes" id="UP000267585">
    <property type="component" value="Unassembled WGS sequence"/>
</dbReference>
<dbReference type="OrthoDB" id="1179002at2"/>
<protein>
    <recommendedName>
        <fullName evidence="2">DUF3592 domain-containing protein</fullName>
    </recommendedName>
</protein>
<evidence type="ECO:0000313" key="4">
    <source>
        <dbReference type="Proteomes" id="UP000267585"/>
    </source>
</evidence>
<sequence length="183" mass="21356">MRPLVKVISILGLTAIIILLILQLIFSCYYLYKPIAILLDNNKLHWEKSVAEIKSVKLLSRPNPNMPKEASMVFPIEVCYIQYTFYYEGNYYTNSNIGLNVEKEYQSKFHRALYMKLKEMDKVIVYINPKNPKQSSIIKYDINLKDIGAGIALLIFPLLIVYWVYIGRKHPPNYITEKIKTIS</sequence>
<comment type="caution">
    <text evidence="3">The sequence shown here is derived from an EMBL/GenBank/DDBJ whole genome shotgun (WGS) entry which is preliminary data.</text>
</comment>
<dbReference type="Pfam" id="PF12158">
    <property type="entry name" value="DUF3592"/>
    <property type="match status" value="1"/>
</dbReference>